<dbReference type="EMBL" id="VSRR010084597">
    <property type="protein sequence ID" value="MPC90509.1"/>
    <property type="molecule type" value="Genomic_DNA"/>
</dbReference>
<dbReference type="AlphaFoldDB" id="A0A5B7J6W3"/>
<accession>A0A5B7J6W3</accession>
<name>A0A5B7J6W3_PORTR</name>
<organism evidence="1 2">
    <name type="scientific">Portunus trituberculatus</name>
    <name type="common">Swimming crab</name>
    <name type="synonym">Neptunus trituberculatus</name>
    <dbReference type="NCBI Taxonomy" id="210409"/>
    <lineage>
        <taxon>Eukaryota</taxon>
        <taxon>Metazoa</taxon>
        <taxon>Ecdysozoa</taxon>
        <taxon>Arthropoda</taxon>
        <taxon>Crustacea</taxon>
        <taxon>Multicrustacea</taxon>
        <taxon>Malacostraca</taxon>
        <taxon>Eumalacostraca</taxon>
        <taxon>Eucarida</taxon>
        <taxon>Decapoda</taxon>
        <taxon>Pleocyemata</taxon>
        <taxon>Brachyura</taxon>
        <taxon>Eubrachyura</taxon>
        <taxon>Portunoidea</taxon>
        <taxon>Portunidae</taxon>
        <taxon>Portuninae</taxon>
        <taxon>Portunus</taxon>
    </lineage>
</organism>
<sequence>MRTVIRYTILPVIWYQNRTMVAARKEMTGLCK</sequence>
<proteinExistence type="predicted"/>
<gene>
    <name evidence="1" type="ORF">E2C01_085498</name>
</gene>
<reference evidence="1 2" key="1">
    <citation type="submission" date="2019-05" db="EMBL/GenBank/DDBJ databases">
        <title>Another draft genome of Portunus trituberculatus and its Hox gene families provides insights of decapod evolution.</title>
        <authorList>
            <person name="Jeong J.-H."/>
            <person name="Song I."/>
            <person name="Kim S."/>
            <person name="Choi T."/>
            <person name="Kim D."/>
            <person name="Ryu S."/>
            <person name="Kim W."/>
        </authorList>
    </citation>
    <scope>NUCLEOTIDE SEQUENCE [LARGE SCALE GENOMIC DNA]</scope>
    <source>
        <tissue evidence="1">Muscle</tissue>
    </source>
</reference>
<keyword evidence="2" id="KW-1185">Reference proteome</keyword>
<evidence type="ECO:0000313" key="1">
    <source>
        <dbReference type="EMBL" id="MPC90509.1"/>
    </source>
</evidence>
<comment type="caution">
    <text evidence="1">The sequence shown here is derived from an EMBL/GenBank/DDBJ whole genome shotgun (WGS) entry which is preliminary data.</text>
</comment>
<protein>
    <submittedName>
        <fullName evidence="1">Uncharacterized protein</fullName>
    </submittedName>
</protein>
<evidence type="ECO:0000313" key="2">
    <source>
        <dbReference type="Proteomes" id="UP000324222"/>
    </source>
</evidence>
<dbReference type="Proteomes" id="UP000324222">
    <property type="component" value="Unassembled WGS sequence"/>
</dbReference>